<feature type="compositionally biased region" description="Acidic residues" evidence="1">
    <location>
        <begin position="16"/>
        <end position="33"/>
    </location>
</feature>
<proteinExistence type="predicted"/>
<evidence type="ECO:0000259" key="2">
    <source>
        <dbReference type="Pfam" id="PF06985"/>
    </source>
</evidence>
<accession>A0ABQ0G4M9</accession>
<dbReference type="GeneID" id="98173655"/>
<organism evidence="3 4">
    <name type="scientific">Madurella fahalii</name>
    <dbReference type="NCBI Taxonomy" id="1157608"/>
    <lineage>
        <taxon>Eukaryota</taxon>
        <taxon>Fungi</taxon>
        <taxon>Dikarya</taxon>
        <taxon>Ascomycota</taxon>
        <taxon>Pezizomycotina</taxon>
        <taxon>Sordariomycetes</taxon>
        <taxon>Sordariomycetidae</taxon>
        <taxon>Sordariales</taxon>
        <taxon>Sordariales incertae sedis</taxon>
        <taxon>Madurella</taxon>
    </lineage>
</organism>
<protein>
    <submittedName>
        <fullName evidence="3">Heterokaryon incompatibility domain-containing protein</fullName>
    </submittedName>
</protein>
<dbReference type="RefSeq" id="XP_070914433.1">
    <property type="nucleotide sequence ID" value="XM_071058332.1"/>
</dbReference>
<comment type="caution">
    <text evidence="3">The sequence shown here is derived from an EMBL/GenBank/DDBJ whole genome shotgun (WGS) entry which is preliminary data.</text>
</comment>
<evidence type="ECO:0000256" key="1">
    <source>
        <dbReference type="SAM" id="MobiDB-lite"/>
    </source>
</evidence>
<dbReference type="EMBL" id="BAAFSV010000002">
    <property type="protein sequence ID" value="GAB1312700.1"/>
    <property type="molecule type" value="Genomic_DNA"/>
</dbReference>
<evidence type="ECO:0000313" key="4">
    <source>
        <dbReference type="Proteomes" id="UP001628179"/>
    </source>
</evidence>
<dbReference type="PANTHER" id="PTHR33112:SF16">
    <property type="entry name" value="HETEROKARYON INCOMPATIBILITY DOMAIN-CONTAINING PROTEIN"/>
    <property type="match status" value="1"/>
</dbReference>
<feature type="compositionally biased region" description="Basic and acidic residues" evidence="1">
    <location>
        <begin position="42"/>
        <end position="57"/>
    </location>
</feature>
<feature type="region of interest" description="Disordered" evidence="1">
    <location>
        <begin position="1"/>
        <end position="77"/>
    </location>
</feature>
<name>A0ABQ0G4M9_9PEZI</name>
<reference evidence="3 4" key="1">
    <citation type="submission" date="2024-09" db="EMBL/GenBank/DDBJ databases">
        <title>Itraconazole resistance in Madurella fahalii resulting from another homologue of gene encoding cytochrome P450 14-alpha sterol demethylase (CYP51).</title>
        <authorList>
            <person name="Yoshioka I."/>
            <person name="Fahal A.H."/>
            <person name="Kaneko S."/>
            <person name="Yaguchi T."/>
        </authorList>
    </citation>
    <scope>NUCLEOTIDE SEQUENCE [LARGE SCALE GENOMIC DNA]</scope>
    <source>
        <strain evidence="3 4">IFM 68171</strain>
    </source>
</reference>
<dbReference type="Pfam" id="PF06985">
    <property type="entry name" value="HET"/>
    <property type="match status" value="1"/>
</dbReference>
<gene>
    <name evidence="3" type="ORF">MFIFM68171_02910</name>
</gene>
<dbReference type="Proteomes" id="UP001628179">
    <property type="component" value="Unassembled WGS sequence"/>
</dbReference>
<dbReference type="PANTHER" id="PTHR33112">
    <property type="entry name" value="DOMAIN PROTEIN, PUTATIVE-RELATED"/>
    <property type="match status" value="1"/>
</dbReference>
<sequence>MEDWNGSQSDGASLEFSDDGEAGMYLDSEDAESELSPGIAVHHADEGIAEGAGRDDSGVELGDATGDATHADDSMSGKPGFHTIQSLNCTARFDFTVEFLRWHESPVFNLVKVTVEVTTSGLDDCPLREMVGENAVVITLEVICTDSIDGASVFSQHWEVVSAASFDEWVPRAQTWLRSCEKHVCCATSGTFQPTRLVDVRNPQHPRLAVFTADGFSRSDVKKPYVALSYVWGPRQEYVLTQTSLDEMCRGLDLMRLPKTLSDAIEAAHWLGFDYLWIDALCIIQDSPEDKARELPLMADTYRESSLTIVVASAGAASDGFLTAPSPSTFFVDPFTVRLGSADDSSPSLTFGYRAPYKASADPISSRAWTLQERVLSRRLLIFSRNGVMWMCRKSFANPSAAPDAGPPYQTSLSPASGAGDGSDEDARASLREKWMAIRADYTEMDLSYCADKLPAISALAAEVGRRAGWTYLAGMWEDNLFSELHWRSTKRGPSGETLVLKPQKAKEIGYLAPSWSWASVGLGGIVDSEDERADREVFHFAILACHVDCDPAFPFGPVKGGYLEVSGKTLELAWQSEDRPSWDISDISLIDPGGSSSSSIDTPLLVGDGTLDPLDEPLDPGMRLVCLGMSTLRLGRQQTAPVEGLILVPNGPGSSTFRRIGFFRVTAPSVFDEAATKVLRIE</sequence>
<keyword evidence="4" id="KW-1185">Reference proteome</keyword>
<evidence type="ECO:0000313" key="3">
    <source>
        <dbReference type="EMBL" id="GAB1312700.1"/>
    </source>
</evidence>
<feature type="domain" description="Heterokaryon incompatibility" evidence="2">
    <location>
        <begin position="225"/>
        <end position="373"/>
    </location>
</feature>
<dbReference type="InterPro" id="IPR010730">
    <property type="entry name" value="HET"/>
</dbReference>
<feature type="region of interest" description="Disordered" evidence="1">
    <location>
        <begin position="400"/>
        <end position="425"/>
    </location>
</feature>
<feature type="compositionally biased region" description="Polar residues" evidence="1">
    <location>
        <begin position="1"/>
        <end position="11"/>
    </location>
</feature>